<feature type="domain" description="Transcriptional repressor PaaX-like N-terminal" evidence="2">
    <location>
        <begin position="40"/>
        <end position="100"/>
    </location>
</feature>
<protein>
    <recommendedName>
        <fullName evidence="7">PaaX family transcriptional regulator</fullName>
    </recommendedName>
</protein>
<dbReference type="Gene3D" id="1.10.10.10">
    <property type="entry name" value="Winged helix-like DNA-binding domain superfamily/Winged helix DNA-binding domain"/>
    <property type="match status" value="1"/>
</dbReference>
<sequence length="304" mass="33557">MSYMEDGEETRGASGTSPGPAPGTSTGPRTRRTADGGPSARTLVLTVLGEYVRWPGHDGVWSPAVVAALDALGVPEAATRRAITRLTREGWLSARSEGRYTRLTLAPSLYRLLTGWTERLARATRETPWSGQWQQLLFRPPAALREARAVVEEQLAFEGFGDLGRGVWIAADPGGVDALRALIAEQGLTAYATWMTSTVCDAARERALVEQAWDLAAVRTILDDFVTRFADARAASDEAAFVLRTRMVHAWRQTFERDPRLPAALLPVDWPGITANDLFITTWRRIHTPAARWWAALDRDPRLP</sequence>
<evidence type="ECO:0008006" key="7">
    <source>
        <dbReference type="Google" id="ProtNLM"/>
    </source>
</evidence>
<dbReference type="InterPro" id="IPR013225">
    <property type="entry name" value="PaaX_C"/>
</dbReference>
<evidence type="ECO:0000256" key="1">
    <source>
        <dbReference type="SAM" id="MobiDB-lite"/>
    </source>
</evidence>
<dbReference type="EMBL" id="MWQN01000001">
    <property type="protein sequence ID" value="OPC79767.1"/>
    <property type="molecule type" value="Genomic_DNA"/>
</dbReference>
<accession>A0A1T3NS88</accession>
<evidence type="ECO:0000259" key="2">
    <source>
        <dbReference type="Pfam" id="PF07848"/>
    </source>
</evidence>
<organism evidence="5 6">
    <name type="scientific">Embleya scabrispora</name>
    <dbReference type="NCBI Taxonomy" id="159449"/>
    <lineage>
        <taxon>Bacteria</taxon>
        <taxon>Bacillati</taxon>
        <taxon>Actinomycetota</taxon>
        <taxon>Actinomycetes</taxon>
        <taxon>Kitasatosporales</taxon>
        <taxon>Streptomycetaceae</taxon>
        <taxon>Embleya</taxon>
    </lineage>
</organism>
<dbReference type="STRING" id="159449.B4N89_01330"/>
<gene>
    <name evidence="5" type="ORF">B4N89_01330</name>
</gene>
<dbReference type="Gene3D" id="1.20.58.1460">
    <property type="match status" value="1"/>
</dbReference>
<dbReference type="RefSeq" id="WP_078974035.1">
    <property type="nucleotide sequence ID" value="NZ_MWQN01000001.1"/>
</dbReference>
<dbReference type="InterPro" id="IPR048846">
    <property type="entry name" value="PaaX-like_central"/>
</dbReference>
<reference evidence="5 6" key="1">
    <citation type="submission" date="2017-03" db="EMBL/GenBank/DDBJ databases">
        <title>Draft genome sequence of Streptomyces scabrisporus NF3, endophyte isolated from Amphipterygium adstringens.</title>
        <authorList>
            <person name="Vazquez M."/>
            <person name="Ceapa C.D."/>
            <person name="Rodriguez Luna D."/>
            <person name="Sanchez Esquivel S."/>
        </authorList>
    </citation>
    <scope>NUCLEOTIDE SEQUENCE [LARGE SCALE GENOMIC DNA]</scope>
    <source>
        <strain evidence="5 6">NF3</strain>
    </source>
</reference>
<dbReference type="GO" id="GO:0006351">
    <property type="term" value="P:DNA-templated transcription"/>
    <property type="evidence" value="ECO:0007669"/>
    <property type="project" value="InterPro"/>
</dbReference>
<feature type="domain" description="Transcriptional repressor PaaX-like C-terminal" evidence="3">
    <location>
        <begin position="213"/>
        <end position="295"/>
    </location>
</feature>
<dbReference type="Proteomes" id="UP000190037">
    <property type="component" value="Unassembled WGS sequence"/>
</dbReference>
<dbReference type="OrthoDB" id="2270427at2"/>
<feature type="region of interest" description="Disordered" evidence="1">
    <location>
        <begin position="1"/>
        <end position="38"/>
    </location>
</feature>
<dbReference type="AlphaFoldDB" id="A0A1T3NS88"/>
<dbReference type="Pfam" id="PF20803">
    <property type="entry name" value="PaaX_M"/>
    <property type="match status" value="1"/>
</dbReference>
<evidence type="ECO:0000313" key="6">
    <source>
        <dbReference type="Proteomes" id="UP000190037"/>
    </source>
</evidence>
<dbReference type="Gene3D" id="3.30.70.2650">
    <property type="match status" value="1"/>
</dbReference>
<dbReference type="Pfam" id="PF07848">
    <property type="entry name" value="PaaX"/>
    <property type="match status" value="1"/>
</dbReference>
<dbReference type="InterPro" id="IPR012906">
    <property type="entry name" value="PaaX-like_N"/>
</dbReference>
<dbReference type="PANTHER" id="PTHR30319:SF1">
    <property type="entry name" value="TRANSCRIPTIONAL REPRESSOR PAAX"/>
    <property type="match status" value="1"/>
</dbReference>
<evidence type="ECO:0000313" key="5">
    <source>
        <dbReference type="EMBL" id="OPC79767.1"/>
    </source>
</evidence>
<feature type="compositionally biased region" description="Low complexity" evidence="1">
    <location>
        <begin position="12"/>
        <end position="28"/>
    </location>
</feature>
<dbReference type="PIRSF" id="PIRSF020623">
    <property type="entry name" value="PaaX"/>
    <property type="match status" value="1"/>
</dbReference>
<proteinExistence type="predicted"/>
<name>A0A1T3NS88_9ACTN</name>
<evidence type="ECO:0000259" key="3">
    <source>
        <dbReference type="Pfam" id="PF08223"/>
    </source>
</evidence>
<dbReference type="Pfam" id="PF08223">
    <property type="entry name" value="PaaX_C"/>
    <property type="match status" value="1"/>
</dbReference>
<dbReference type="PANTHER" id="PTHR30319">
    <property type="entry name" value="PHENYLACETIC ACID REGULATOR-RELATED TRANSCRIPTIONAL REPRESSOR"/>
    <property type="match status" value="1"/>
</dbReference>
<keyword evidence="6" id="KW-1185">Reference proteome</keyword>
<dbReference type="InterPro" id="IPR036388">
    <property type="entry name" value="WH-like_DNA-bd_sf"/>
</dbReference>
<feature type="domain" description="Transcriptional repressor PaaX-like central Cas2-like" evidence="4">
    <location>
        <begin position="127"/>
        <end position="209"/>
    </location>
</feature>
<evidence type="ECO:0000259" key="4">
    <source>
        <dbReference type="Pfam" id="PF20803"/>
    </source>
</evidence>
<comment type="caution">
    <text evidence="5">The sequence shown here is derived from an EMBL/GenBank/DDBJ whole genome shotgun (WGS) entry which is preliminary data.</text>
</comment>
<dbReference type="InterPro" id="IPR011965">
    <property type="entry name" value="PaaX_trns_reg"/>
</dbReference>